<name>A0A9P7E7I9_9AGAM</name>
<proteinExistence type="predicted"/>
<sequence length="95" mass="10552">CAVCLGRHSHRTIECSATQTSDKQFSTFSERIRKGLWTIYGKQLCTAWQREEGCTTPKHDPACLHVRHICSGCGATTHGAQKCSRAQKVYPVDSV</sequence>
<keyword evidence="2" id="KW-1185">Reference proteome</keyword>
<comment type="caution">
    <text evidence="1">The sequence shown here is derived from an EMBL/GenBank/DDBJ whole genome shotgun (WGS) entry which is preliminary data.</text>
</comment>
<organism evidence="1 2">
    <name type="scientific">Suillus subaureus</name>
    <dbReference type="NCBI Taxonomy" id="48587"/>
    <lineage>
        <taxon>Eukaryota</taxon>
        <taxon>Fungi</taxon>
        <taxon>Dikarya</taxon>
        <taxon>Basidiomycota</taxon>
        <taxon>Agaricomycotina</taxon>
        <taxon>Agaricomycetes</taxon>
        <taxon>Agaricomycetidae</taxon>
        <taxon>Boletales</taxon>
        <taxon>Suillineae</taxon>
        <taxon>Suillaceae</taxon>
        <taxon>Suillus</taxon>
    </lineage>
</organism>
<accession>A0A9P7E7I9</accession>
<protein>
    <submittedName>
        <fullName evidence="1">Uncharacterized protein</fullName>
    </submittedName>
</protein>
<gene>
    <name evidence="1" type="ORF">BJ212DRAFT_1276120</name>
</gene>
<dbReference type="Proteomes" id="UP000807769">
    <property type="component" value="Unassembled WGS sequence"/>
</dbReference>
<dbReference type="AlphaFoldDB" id="A0A9P7E7I9"/>
<evidence type="ECO:0000313" key="2">
    <source>
        <dbReference type="Proteomes" id="UP000807769"/>
    </source>
</evidence>
<feature type="non-terminal residue" evidence="1">
    <location>
        <position position="95"/>
    </location>
</feature>
<reference evidence="1" key="1">
    <citation type="journal article" date="2020" name="New Phytol.">
        <title>Comparative genomics reveals dynamic genome evolution in host specialist ectomycorrhizal fungi.</title>
        <authorList>
            <person name="Lofgren L.A."/>
            <person name="Nguyen N.H."/>
            <person name="Vilgalys R."/>
            <person name="Ruytinx J."/>
            <person name="Liao H.L."/>
            <person name="Branco S."/>
            <person name="Kuo A."/>
            <person name="LaButti K."/>
            <person name="Lipzen A."/>
            <person name="Andreopoulos W."/>
            <person name="Pangilinan J."/>
            <person name="Riley R."/>
            <person name="Hundley H."/>
            <person name="Na H."/>
            <person name="Barry K."/>
            <person name="Grigoriev I.V."/>
            <person name="Stajich J.E."/>
            <person name="Kennedy P.G."/>
        </authorList>
    </citation>
    <scope>NUCLEOTIDE SEQUENCE</scope>
    <source>
        <strain evidence="1">MN1</strain>
    </source>
</reference>
<dbReference type="OrthoDB" id="2158839at2759"/>
<dbReference type="RefSeq" id="XP_041190982.1">
    <property type="nucleotide sequence ID" value="XM_041331262.1"/>
</dbReference>
<dbReference type="EMBL" id="JABBWG010000025">
    <property type="protein sequence ID" value="KAG1812959.1"/>
    <property type="molecule type" value="Genomic_DNA"/>
</dbReference>
<dbReference type="GeneID" id="64625279"/>
<evidence type="ECO:0000313" key="1">
    <source>
        <dbReference type="EMBL" id="KAG1812959.1"/>
    </source>
</evidence>